<keyword evidence="1" id="KW-0812">Transmembrane</keyword>
<dbReference type="GeneID" id="94689413"/>
<dbReference type="AlphaFoldDB" id="A0A1H3I4G6"/>
<feature type="transmembrane region" description="Helical" evidence="1">
    <location>
        <begin position="68"/>
        <end position="87"/>
    </location>
</feature>
<dbReference type="EMBL" id="FNPE01000003">
    <property type="protein sequence ID" value="SDY22607.1"/>
    <property type="molecule type" value="Genomic_DNA"/>
</dbReference>
<keyword evidence="5" id="KW-1185">Reference proteome</keyword>
<reference evidence="2 5" key="2">
    <citation type="submission" date="2020-12" db="EMBL/GenBank/DDBJ databases">
        <title>FDA dAtabase for Regulatory Grade micrObial Sequences (FDA-ARGOS): Supporting development and validation of Infectious Disease Dx tests.</title>
        <authorList>
            <person name="Sproer C."/>
            <person name="Gronow S."/>
            <person name="Severitt S."/>
            <person name="Schroder I."/>
            <person name="Tallon L."/>
            <person name="Sadzewicz L."/>
            <person name="Zhao X."/>
            <person name="Boylan J."/>
            <person name="Ott S."/>
            <person name="Bowen H."/>
            <person name="Vavikolanu K."/>
            <person name="Mehta A."/>
            <person name="Aluvathingal J."/>
            <person name="Nadendla S."/>
            <person name="Lowell S."/>
            <person name="Myers T."/>
            <person name="Yan Y."/>
            <person name="Sichtig H."/>
        </authorList>
    </citation>
    <scope>NUCLEOTIDE SEQUENCE [LARGE SCALE GENOMIC DNA]</scope>
    <source>
        <strain evidence="2 5">FDAARGOS_890</strain>
    </source>
</reference>
<evidence type="ECO:0000313" key="4">
    <source>
        <dbReference type="Proteomes" id="UP000183417"/>
    </source>
</evidence>
<gene>
    <name evidence="2" type="ORF">I6G47_22260</name>
    <name evidence="3" type="ORF">SAMN05421547_103177</name>
</gene>
<keyword evidence="1" id="KW-0472">Membrane</keyword>
<reference evidence="3 4" key="1">
    <citation type="submission" date="2016-10" db="EMBL/GenBank/DDBJ databases">
        <authorList>
            <person name="de Groot N.N."/>
        </authorList>
    </citation>
    <scope>NUCLEOTIDE SEQUENCE [LARGE SCALE GENOMIC DNA]</scope>
    <source>
        <strain evidence="3 4">LMG 24775</strain>
    </source>
</reference>
<dbReference type="Proteomes" id="UP000595064">
    <property type="component" value="Chromosome"/>
</dbReference>
<evidence type="ECO:0000256" key="1">
    <source>
        <dbReference type="SAM" id="Phobius"/>
    </source>
</evidence>
<dbReference type="Proteomes" id="UP000183417">
    <property type="component" value="Unassembled WGS sequence"/>
</dbReference>
<feature type="transmembrane region" description="Helical" evidence="1">
    <location>
        <begin position="41"/>
        <end position="62"/>
    </location>
</feature>
<dbReference type="KEGG" id="dla:I6G47_22260"/>
<sequence length="139" mass="15239">MSNFIYNSYCVEHPGVVHVYQAADDRKSAVKRFSGKRGASALLLAALVAALMVVVNEVAHNWTDGHMLGAWVVLWVAAFMGLALFSAPARRAAMMARAGYRAWTESRQQAAADERIWNAALQDARLMADLARAMDRQGS</sequence>
<protein>
    <submittedName>
        <fullName evidence="3">Uncharacterized protein</fullName>
    </submittedName>
</protein>
<name>A0A1H3I4G6_9BURK</name>
<keyword evidence="1" id="KW-1133">Transmembrane helix</keyword>
<accession>A0A1H3I4G6</accession>
<evidence type="ECO:0000313" key="5">
    <source>
        <dbReference type="Proteomes" id="UP000595064"/>
    </source>
</evidence>
<evidence type="ECO:0000313" key="3">
    <source>
        <dbReference type="EMBL" id="SDY22607.1"/>
    </source>
</evidence>
<dbReference type="EMBL" id="CP065748">
    <property type="protein sequence ID" value="QPS79721.1"/>
    <property type="molecule type" value="Genomic_DNA"/>
</dbReference>
<organism evidence="3 4">
    <name type="scientific">Delftia lacustris</name>
    <dbReference type="NCBI Taxonomy" id="558537"/>
    <lineage>
        <taxon>Bacteria</taxon>
        <taxon>Pseudomonadati</taxon>
        <taxon>Pseudomonadota</taxon>
        <taxon>Betaproteobacteria</taxon>
        <taxon>Burkholderiales</taxon>
        <taxon>Comamonadaceae</taxon>
        <taxon>Delftia</taxon>
    </lineage>
</organism>
<evidence type="ECO:0000313" key="2">
    <source>
        <dbReference type="EMBL" id="QPS79721.1"/>
    </source>
</evidence>
<proteinExistence type="predicted"/>
<dbReference type="RefSeq" id="WP_016447348.1">
    <property type="nucleotide sequence ID" value="NZ_AP025556.1"/>
</dbReference>